<evidence type="ECO:0000256" key="1">
    <source>
        <dbReference type="SAM" id="Coils"/>
    </source>
</evidence>
<evidence type="ECO:0000313" key="3">
    <source>
        <dbReference type="Proteomes" id="UP000001208"/>
    </source>
</evidence>
<sequence length="87" mass="9919">MSTQKEKMDEAIEFLNQQRDELKLKIHLAKQDAKDELEKLEVKLSSLKSKAKQIEADASEASEDIQEAAMALVNEIKDGFEKVKSHF</sequence>
<dbReference type="OrthoDB" id="7473960at2"/>
<keyword evidence="1" id="KW-0175">Coiled coil</keyword>
<dbReference type="RefSeq" id="WP_012499803.1">
    <property type="nucleotide sequence ID" value="NC_011026.1"/>
</dbReference>
<protein>
    <submittedName>
        <fullName evidence="2">Uncharacterized protein</fullName>
    </submittedName>
</protein>
<dbReference type="AlphaFoldDB" id="B3QZ26"/>
<keyword evidence="3" id="KW-1185">Reference proteome</keyword>
<dbReference type="KEGG" id="cts:Ctha_1256"/>
<gene>
    <name evidence="2" type="ordered locus">Ctha_1256</name>
</gene>
<accession>B3QZ26</accession>
<reference evidence="2 3" key="1">
    <citation type="submission" date="2008-06" db="EMBL/GenBank/DDBJ databases">
        <title>Complete sequence of Chloroherpeton thalassium ATCC 35110.</title>
        <authorList>
            <consortium name="US DOE Joint Genome Institute"/>
            <person name="Lucas S."/>
            <person name="Copeland A."/>
            <person name="Lapidus A."/>
            <person name="Glavina del Rio T."/>
            <person name="Dalin E."/>
            <person name="Tice H."/>
            <person name="Bruce D."/>
            <person name="Goodwin L."/>
            <person name="Pitluck S."/>
            <person name="Schmutz J."/>
            <person name="Larimer F."/>
            <person name="Land M."/>
            <person name="Hauser L."/>
            <person name="Kyrpides N."/>
            <person name="Mikhailova N."/>
            <person name="Liu Z."/>
            <person name="Li T."/>
            <person name="Zhao F."/>
            <person name="Overmann J."/>
            <person name="Bryant D.A."/>
            <person name="Richardson P."/>
        </authorList>
    </citation>
    <scope>NUCLEOTIDE SEQUENCE [LARGE SCALE GENOMIC DNA]</scope>
    <source>
        <strain evidence="3">ATCC 35110 / GB-78</strain>
    </source>
</reference>
<dbReference type="HOGENOM" id="CLU_183677_0_0_10"/>
<proteinExistence type="predicted"/>
<dbReference type="Proteomes" id="UP000001208">
    <property type="component" value="Chromosome"/>
</dbReference>
<evidence type="ECO:0000313" key="2">
    <source>
        <dbReference type="EMBL" id="ACF13719.1"/>
    </source>
</evidence>
<dbReference type="STRING" id="517418.Ctha_1256"/>
<dbReference type="EMBL" id="CP001100">
    <property type="protein sequence ID" value="ACF13719.1"/>
    <property type="molecule type" value="Genomic_DNA"/>
</dbReference>
<feature type="coiled-coil region" evidence="1">
    <location>
        <begin position="5"/>
        <end position="71"/>
    </location>
</feature>
<name>B3QZ26_CHLT3</name>
<organism evidence="2 3">
    <name type="scientific">Chloroherpeton thalassium (strain ATCC 35110 / GB-78)</name>
    <dbReference type="NCBI Taxonomy" id="517418"/>
    <lineage>
        <taxon>Bacteria</taxon>
        <taxon>Pseudomonadati</taxon>
        <taxon>Chlorobiota</taxon>
        <taxon>Chlorobiia</taxon>
        <taxon>Chlorobiales</taxon>
        <taxon>Chloroherpetonaceae</taxon>
        <taxon>Chloroherpeton</taxon>
    </lineage>
</organism>